<evidence type="ECO:0000313" key="2">
    <source>
        <dbReference type="EMBL" id="GBM68473.1"/>
    </source>
</evidence>
<comment type="caution">
    <text evidence="2">The sequence shown here is derived from an EMBL/GenBank/DDBJ whole genome shotgun (WGS) entry which is preliminary data.</text>
</comment>
<protein>
    <recommendedName>
        <fullName evidence="1">Retroviral polymerase SH3-like domain-containing protein</fullName>
    </recommendedName>
</protein>
<name>A0A4Y2HTD8_ARAVE</name>
<dbReference type="EMBL" id="BGPR01002144">
    <property type="protein sequence ID" value="GBM68473.1"/>
    <property type="molecule type" value="Genomic_DNA"/>
</dbReference>
<sequence length="101" mass="11958">MGMISTYLYIFNRTGKSSLPNVSPYELWMDTKPRIRRMRIVRSSCYAHIPNQKRRKMDKKALKGYLLGYDGDERYQICIKETNNVICSRDVVFLEKTSKKL</sequence>
<keyword evidence="3" id="KW-1185">Reference proteome</keyword>
<organism evidence="2 3">
    <name type="scientific">Araneus ventricosus</name>
    <name type="common">Orbweaver spider</name>
    <name type="synonym">Epeira ventricosa</name>
    <dbReference type="NCBI Taxonomy" id="182803"/>
    <lineage>
        <taxon>Eukaryota</taxon>
        <taxon>Metazoa</taxon>
        <taxon>Ecdysozoa</taxon>
        <taxon>Arthropoda</taxon>
        <taxon>Chelicerata</taxon>
        <taxon>Arachnida</taxon>
        <taxon>Araneae</taxon>
        <taxon>Araneomorphae</taxon>
        <taxon>Entelegynae</taxon>
        <taxon>Araneoidea</taxon>
        <taxon>Araneidae</taxon>
        <taxon>Araneus</taxon>
    </lineage>
</organism>
<dbReference type="AlphaFoldDB" id="A0A4Y2HTD8"/>
<proteinExistence type="predicted"/>
<accession>A0A4Y2HTD8</accession>
<evidence type="ECO:0000313" key="3">
    <source>
        <dbReference type="Proteomes" id="UP000499080"/>
    </source>
</evidence>
<dbReference type="OrthoDB" id="413361at2759"/>
<evidence type="ECO:0000259" key="1">
    <source>
        <dbReference type="Pfam" id="PF25597"/>
    </source>
</evidence>
<feature type="domain" description="Retroviral polymerase SH3-like" evidence="1">
    <location>
        <begin position="43"/>
        <end position="98"/>
    </location>
</feature>
<gene>
    <name evidence="2" type="ORF">AVEN_6442_1</name>
</gene>
<dbReference type="Proteomes" id="UP000499080">
    <property type="component" value="Unassembled WGS sequence"/>
</dbReference>
<dbReference type="Pfam" id="PF25597">
    <property type="entry name" value="SH3_retrovirus"/>
    <property type="match status" value="1"/>
</dbReference>
<dbReference type="InterPro" id="IPR057670">
    <property type="entry name" value="SH3_retrovirus"/>
</dbReference>
<reference evidence="2 3" key="1">
    <citation type="journal article" date="2019" name="Sci. Rep.">
        <title>Orb-weaving spider Araneus ventricosus genome elucidates the spidroin gene catalogue.</title>
        <authorList>
            <person name="Kono N."/>
            <person name="Nakamura H."/>
            <person name="Ohtoshi R."/>
            <person name="Moran D.A.P."/>
            <person name="Shinohara A."/>
            <person name="Yoshida Y."/>
            <person name="Fujiwara M."/>
            <person name="Mori M."/>
            <person name="Tomita M."/>
            <person name="Arakawa K."/>
        </authorList>
    </citation>
    <scope>NUCLEOTIDE SEQUENCE [LARGE SCALE GENOMIC DNA]</scope>
</reference>